<reference evidence="4" key="1">
    <citation type="journal article" date="2019" name="Sci. Rep.">
        <title>Draft genome of Tanacetum cinerariifolium, the natural source of mosquito coil.</title>
        <authorList>
            <person name="Yamashiro T."/>
            <person name="Shiraishi A."/>
            <person name="Satake H."/>
            <person name="Nakayama K."/>
        </authorList>
    </citation>
    <scope>NUCLEOTIDE SEQUENCE</scope>
</reference>
<feature type="region of interest" description="Disordered" evidence="2">
    <location>
        <begin position="550"/>
        <end position="598"/>
    </location>
</feature>
<feature type="compositionally biased region" description="Basic and acidic residues" evidence="2">
    <location>
        <begin position="165"/>
        <end position="176"/>
    </location>
</feature>
<evidence type="ECO:0000256" key="2">
    <source>
        <dbReference type="SAM" id="MobiDB-lite"/>
    </source>
</evidence>
<feature type="non-terminal residue" evidence="4">
    <location>
        <position position="1"/>
    </location>
</feature>
<feature type="compositionally biased region" description="Basic and acidic residues" evidence="2">
    <location>
        <begin position="46"/>
        <end position="69"/>
    </location>
</feature>
<dbReference type="Gene3D" id="1.10.340.70">
    <property type="match status" value="1"/>
</dbReference>
<feature type="compositionally biased region" description="Basic and acidic residues" evidence="2">
    <location>
        <begin position="19"/>
        <end position="34"/>
    </location>
</feature>
<keyword evidence="4" id="KW-0548">Nucleotidyltransferase</keyword>
<feature type="compositionally biased region" description="Basic and acidic residues" evidence="2">
    <location>
        <begin position="267"/>
        <end position="277"/>
    </location>
</feature>
<dbReference type="InterPro" id="IPR050951">
    <property type="entry name" value="Retrovirus_Pol_polyprotein"/>
</dbReference>
<feature type="region of interest" description="Disordered" evidence="2">
    <location>
        <begin position="1"/>
        <end position="34"/>
    </location>
</feature>
<feature type="compositionally biased region" description="Basic and acidic residues" evidence="2">
    <location>
        <begin position="89"/>
        <end position="119"/>
    </location>
</feature>
<feature type="compositionally biased region" description="Polar residues" evidence="2">
    <location>
        <begin position="646"/>
        <end position="665"/>
    </location>
</feature>
<gene>
    <name evidence="4" type="ORF">Tci_355006</name>
</gene>
<evidence type="ECO:0000259" key="3">
    <source>
        <dbReference type="PROSITE" id="PS50994"/>
    </source>
</evidence>
<feature type="region of interest" description="Disordered" evidence="2">
    <location>
        <begin position="645"/>
        <end position="665"/>
    </location>
</feature>
<keyword evidence="4" id="KW-0808">Transferase</keyword>
<feature type="compositionally biased region" description="Polar residues" evidence="2">
    <location>
        <begin position="555"/>
        <end position="570"/>
    </location>
</feature>
<feature type="compositionally biased region" description="Basic and acidic residues" evidence="2">
    <location>
        <begin position="195"/>
        <end position="218"/>
    </location>
</feature>
<dbReference type="PROSITE" id="PS50994">
    <property type="entry name" value="INTEGRASE"/>
    <property type="match status" value="1"/>
</dbReference>
<organism evidence="4">
    <name type="scientific">Tanacetum cinerariifolium</name>
    <name type="common">Dalmatian daisy</name>
    <name type="synonym">Chrysanthemum cinerariifolium</name>
    <dbReference type="NCBI Taxonomy" id="118510"/>
    <lineage>
        <taxon>Eukaryota</taxon>
        <taxon>Viridiplantae</taxon>
        <taxon>Streptophyta</taxon>
        <taxon>Embryophyta</taxon>
        <taxon>Tracheophyta</taxon>
        <taxon>Spermatophyta</taxon>
        <taxon>Magnoliopsida</taxon>
        <taxon>eudicotyledons</taxon>
        <taxon>Gunneridae</taxon>
        <taxon>Pentapetalae</taxon>
        <taxon>asterids</taxon>
        <taxon>campanulids</taxon>
        <taxon>Asterales</taxon>
        <taxon>Asteraceae</taxon>
        <taxon>Asteroideae</taxon>
        <taxon>Anthemideae</taxon>
        <taxon>Anthemidinae</taxon>
        <taxon>Tanacetum</taxon>
    </lineage>
</organism>
<dbReference type="AlphaFoldDB" id="A0A699HHS0"/>
<dbReference type="Pfam" id="PF17921">
    <property type="entry name" value="Integrase_H2C2"/>
    <property type="match status" value="1"/>
</dbReference>
<dbReference type="GO" id="GO:0003676">
    <property type="term" value="F:nucleic acid binding"/>
    <property type="evidence" value="ECO:0007669"/>
    <property type="project" value="InterPro"/>
</dbReference>
<dbReference type="SUPFAM" id="SSF56672">
    <property type="entry name" value="DNA/RNA polymerases"/>
    <property type="match status" value="1"/>
</dbReference>
<dbReference type="InterPro" id="IPR012337">
    <property type="entry name" value="RNaseH-like_sf"/>
</dbReference>
<dbReference type="InterPro" id="IPR036397">
    <property type="entry name" value="RNaseH_sf"/>
</dbReference>
<dbReference type="PANTHER" id="PTHR37984">
    <property type="entry name" value="PROTEIN CBG26694"/>
    <property type="match status" value="1"/>
</dbReference>
<feature type="coiled-coil region" evidence="1">
    <location>
        <begin position="942"/>
        <end position="971"/>
    </location>
</feature>
<dbReference type="EMBL" id="BKCJ010132923">
    <property type="protein sequence ID" value="GEX83031.1"/>
    <property type="molecule type" value="Genomic_DNA"/>
</dbReference>
<dbReference type="Gene3D" id="3.10.10.10">
    <property type="entry name" value="HIV Type 1 Reverse Transcriptase, subunit A, domain 1"/>
    <property type="match status" value="1"/>
</dbReference>
<comment type="caution">
    <text evidence="4">The sequence shown here is derived from an EMBL/GenBank/DDBJ whole genome shotgun (WGS) entry which is preliminary data.</text>
</comment>
<feature type="compositionally biased region" description="Acidic residues" evidence="2">
    <location>
        <begin position="585"/>
        <end position="598"/>
    </location>
</feature>
<feature type="compositionally biased region" description="Basic and acidic residues" evidence="2">
    <location>
        <begin position="573"/>
        <end position="584"/>
    </location>
</feature>
<feature type="region of interest" description="Disordered" evidence="2">
    <location>
        <begin position="267"/>
        <end position="290"/>
    </location>
</feature>
<dbReference type="InterPro" id="IPR001584">
    <property type="entry name" value="Integrase_cat-core"/>
</dbReference>
<proteinExistence type="predicted"/>
<dbReference type="GO" id="GO:0003964">
    <property type="term" value="F:RNA-directed DNA polymerase activity"/>
    <property type="evidence" value="ECO:0007669"/>
    <property type="project" value="UniProtKB-KW"/>
</dbReference>
<dbReference type="InterPro" id="IPR041588">
    <property type="entry name" value="Integrase_H2C2"/>
</dbReference>
<name>A0A699HHS0_TANCI</name>
<keyword evidence="4" id="KW-0695">RNA-directed DNA polymerase</keyword>
<dbReference type="InterPro" id="IPR043502">
    <property type="entry name" value="DNA/RNA_pol_sf"/>
</dbReference>
<feature type="region of interest" description="Disordered" evidence="2">
    <location>
        <begin position="46"/>
        <end position="218"/>
    </location>
</feature>
<sequence>GPKLEDTPSSALKEGGPTTEEKSTEKVHQEKVQQEKLNAVKARLKFEESLRHSESGTPSRRRDLKERLGPRHACSRSESPKPRRVHSKSPKERGSERKMVFKRLEKGVFHRLGDKEKRSSRSKGTELTSKKHRNKRVPSRNTKALTESEGSAGGHWKSRPKRQKSSVEDDLSRPWERLQPLIMNKRSHFRHGNNKKPDKSKTSRRESSRTNKGWSEQDRFTLLTKTPKEILALDKRKFKPLSPMTTLVEKKNASKFCELHGEVGHTMNKDNKKEGNLRKGQVAGNINGTTMAEDGKTKNYSNVLSRVSNFFPPLGEEDGTEGPMIIEAEKWEGTACTAYDPSNHATIWVQWKDNMAVRANIVAGKDRRPRVRKIRAVPSTAHEMLKFPVTGGTVSLQSSIPLECTMVSGPEIPQPVIDQVREEKIQVAIHPEYLKQTIMIADMTGVPRHIAENRLNICEGCLPVRQKKRVQSPERNKAIYEEVEKLVDADIIKEVHYDSWLSNPVMVKKHDGSWRMCVDFKDLNKACLKDGYPLPEIDWKGRHLLGVKSGRGRTKSMSGQSRSGPQSTISKVFEGRAKTKWETERPEDDTSDTPMEDVEELSDPWILFTDRSSCIDDLGAGLIITNPKGMEFTYALSAQRGEQKKQNSINQFRPPKQANTCGRTQGKSIDKKEVLAVVEEEGHTWMTPVYEYLTEGIIPEEKRKARAIHRKAGSMHSGPRSVVAKALRSGYYWPTMHTDARNLIKECSGCQVHRPVPRNPQEKLTPITSTWPFYKWGIDITGPFLEGPEKVKFLIVAMDYFTKWIEAKLVATITGAQVKKFVWDNIVCRFGLPGEIVSENEKQFRDNLFKDRCEKLSIHQCLASVKHSQANGIVERANRSLGKGIKARLEEVSHVLWAHHTMIKSSNGETPFSLTYEAEAVIPVEIGMPTLRTAEVDMIKNTEALEINLDLLEEKREQAAIQEERSKAKIERYYNARVRSTSFRPRDLVYLNNEASHVEDGGKLGPKWKGPYEVMEALGKGAYKLRDRNGNTLPRTWNVYSRKKCYVHET</sequence>
<dbReference type="PANTHER" id="PTHR37984:SF5">
    <property type="entry name" value="PROTEIN NYNRIN-LIKE"/>
    <property type="match status" value="1"/>
</dbReference>
<dbReference type="Gene3D" id="3.30.420.10">
    <property type="entry name" value="Ribonuclease H-like superfamily/Ribonuclease H"/>
    <property type="match status" value="1"/>
</dbReference>
<feature type="domain" description="Integrase catalytic" evidence="3">
    <location>
        <begin position="768"/>
        <end position="931"/>
    </location>
</feature>
<protein>
    <submittedName>
        <fullName evidence="4">Reverse transcriptase domain-containing protein</fullName>
    </submittedName>
</protein>
<feature type="compositionally biased region" description="Polar residues" evidence="2">
    <location>
        <begin position="139"/>
        <end position="149"/>
    </location>
</feature>
<accession>A0A699HHS0</accession>
<evidence type="ECO:0000313" key="4">
    <source>
        <dbReference type="EMBL" id="GEX83031.1"/>
    </source>
</evidence>
<dbReference type="GO" id="GO:0015074">
    <property type="term" value="P:DNA integration"/>
    <property type="evidence" value="ECO:0007669"/>
    <property type="project" value="InterPro"/>
</dbReference>
<feature type="compositionally biased region" description="Basic residues" evidence="2">
    <location>
        <begin position="185"/>
        <end position="194"/>
    </location>
</feature>
<dbReference type="SUPFAM" id="SSF53098">
    <property type="entry name" value="Ribonuclease H-like"/>
    <property type="match status" value="1"/>
</dbReference>
<evidence type="ECO:0000256" key="1">
    <source>
        <dbReference type="SAM" id="Coils"/>
    </source>
</evidence>
<keyword evidence="1" id="KW-0175">Coiled coil</keyword>